<evidence type="ECO:0000256" key="1">
    <source>
        <dbReference type="SAM" id="Phobius"/>
    </source>
</evidence>
<dbReference type="Proteomes" id="UP000298416">
    <property type="component" value="Unassembled WGS sequence"/>
</dbReference>
<feature type="transmembrane region" description="Helical" evidence="1">
    <location>
        <begin position="423"/>
        <end position="446"/>
    </location>
</feature>
<reference evidence="2" key="1">
    <citation type="submission" date="2018-01" db="EMBL/GenBank/DDBJ databases">
        <authorList>
            <person name="Mao J.F."/>
        </authorList>
    </citation>
    <scope>NUCLEOTIDE SEQUENCE</scope>
    <source>
        <strain evidence="2">Huo1</strain>
        <tissue evidence="2">Leaf</tissue>
    </source>
</reference>
<name>A0A8X8YD29_SALSN</name>
<keyword evidence="1" id="KW-0812">Transmembrane</keyword>
<protein>
    <submittedName>
        <fullName evidence="2">Uncharacterized protein</fullName>
    </submittedName>
</protein>
<evidence type="ECO:0000313" key="3">
    <source>
        <dbReference type="Proteomes" id="UP000298416"/>
    </source>
</evidence>
<keyword evidence="3" id="KW-1185">Reference proteome</keyword>
<dbReference type="PANTHER" id="PTHR31170:SF25">
    <property type="entry name" value="BNAA09G04570D PROTEIN"/>
    <property type="match status" value="1"/>
</dbReference>
<organism evidence="2">
    <name type="scientific">Salvia splendens</name>
    <name type="common">Scarlet sage</name>
    <dbReference type="NCBI Taxonomy" id="180675"/>
    <lineage>
        <taxon>Eukaryota</taxon>
        <taxon>Viridiplantae</taxon>
        <taxon>Streptophyta</taxon>
        <taxon>Embryophyta</taxon>
        <taxon>Tracheophyta</taxon>
        <taxon>Spermatophyta</taxon>
        <taxon>Magnoliopsida</taxon>
        <taxon>eudicotyledons</taxon>
        <taxon>Gunneridae</taxon>
        <taxon>Pentapetalae</taxon>
        <taxon>asterids</taxon>
        <taxon>lamiids</taxon>
        <taxon>Lamiales</taxon>
        <taxon>Lamiaceae</taxon>
        <taxon>Nepetoideae</taxon>
        <taxon>Mentheae</taxon>
        <taxon>Salviinae</taxon>
        <taxon>Salvia</taxon>
        <taxon>Salvia subgen. Calosphace</taxon>
        <taxon>core Calosphace</taxon>
    </lineage>
</organism>
<accession>A0A8X8YD29</accession>
<evidence type="ECO:0000313" key="2">
    <source>
        <dbReference type="EMBL" id="KAG6430371.1"/>
    </source>
</evidence>
<sequence>MEKTITTAQHNKFEKVFTTDHVDVAIAVKDEMLPPYGVQRRRIHRVPPQLRRRSESRREYDPTIVSLGPYHHGQPELCAAEEVKHRFLYRLASGSDANKASLHRMILAQIGELRAYYADEDCVDRFSDGELATMMLLDACLMVALMEGLAGDSDVFLIWHQCLGIATLHFAFPDLMLLENQLPFPALKLILNLRRGKEGAGLINSFLNWFLAGDFNPEGGKKGLELEEEEELPLHLLEACHRMLVGSKSPITKKISGLKFTNPERDITIRSVMDLKSKGIEVTPSSSCSIRDIKFIPGAFQKAELQLPRRVVWTHALSTLSNVIAYEMSPGTVSGFEVLSYANFMKALTESAEDAKELQEQGIFVNRFQNQQQLVEELRGVDTFGMDNSDIFRDVKVEIEEHCKSKAKTWMVDLIHTWFATPWTVIALFAAIILLCLTLVQTYFTINPIT</sequence>
<keyword evidence="1" id="KW-1133">Transmembrane helix</keyword>
<dbReference type="EMBL" id="PNBA02000003">
    <property type="protein sequence ID" value="KAG6430371.1"/>
    <property type="molecule type" value="Genomic_DNA"/>
</dbReference>
<comment type="caution">
    <text evidence="2">The sequence shown here is derived from an EMBL/GenBank/DDBJ whole genome shotgun (WGS) entry which is preliminary data.</text>
</comment>
<reference evidence="2" key="2">
    <citation type="submission" date="2020-08" db="EMBL/GenBank/DDBJ databases">
        <title>Plant Genome Project.</title>
        <authorList>
            <person name="Zhang R.-G."/>
        </authorList>
    </citation>
    <scope>NUCLEOTIDE SEQUENCE</scope>
    <source>
        <strain evidence="2">Huo1</strain>
        <tissue evidence="2">Leaf</tissue>
    </source>
</reference>
<gene>
    <name evidence="2" type="ORF">SASPL_108436</name>
</gene>
<proteinExistence type="predicted"/>
<keyword evidence="1" id="KW-0472">Membrane</keyword>
<dbReference type="InterPro" id="IPR004158">
    <property type="entry name" value="DUF247_pln"/>
</dbReference>
<dbReference type="PANTHER" id="PTHR31170">
    <property type="entry name" value="BNAC04G53230D PROTEIN"/>
    <property type="match status" value="1"/>
</dbReference>
<dbReference type="AlphaFoldDB" id="A0A8X8YD29"/>
<dbReference type="Pfam" id="PF03140">
    <property type="entry name" value="DUF247"/>
    <property type="match status" value="1"/>
</dbReference>